<dbReference type="EMBL" id="KV878337">
    <property type="protein sequence ID" value="OJJ49861.1"/>
    <property type="molecule type" value="Genomic_DNA"/>
</dbReference>
<feature type="compositionally biased region" description="Basic and acidic residues" evidence="1">
    <location>
        <begin position="111"/>
        <end position="123"/>
    </location>
</feature>
<feature type="region of interest" description="Disordered" evidence="1">
    <location>
        <begin position="1"/>
        <end position="147"/>
    </location>
</feature>
<dbReference type="RefSeq" id="XP_022584371.1">
    <property type="nucleotide sequence ID" value="XM_022726286.1"/>
</dbReference>
<dbReference type="Proteomes" id="UP000184188">
    <property type="component" value="Unassembled WGS sequence"/>
</dbReference>
<feature type="compositionally biased region" description="Low complexity" evidence="1">
    <location>
        <begin position="11"/>
        <end position="23"/>
    </location>
</feature>
<keyword evidence="3" id="KW-1185">Reference proteome</keyword>
<proteinExistence type="predicted"/>
<feature type="compositionally biased region" description="Polar residues" evidence="1">
    <location>
        <begin position="1"/>
        <end position="10"/>
    </location>
</feature>
<accession>A0A1L9SS12</accession>
<evidence type="ECO:0000313" key="3">
    <source>
        <dbReference type="Proteomes" id="UP000184188"/>
    </source>
</evidence>
<sequence length="147" mass="16307">MTPSTPVRAQTPTYSTTTYSNPAPSLPPITTMDYAPSLPQQPLRCASPGSSAFDTTTSAKRLYYETEHTLSKRTHEDSFGPESQRSLQNGARPDSDSYPSREMLEAIRLAARRDPKADMEYKRANGRTAMRAPPTLEEANKARARAR</sequence>
<dbReference type="AlphaFoldDB" id="A0A1L9SS12"/>
<dbReference type="GeneID" id="34612750"/>
<protein>
    <submittedName>
        <fullName evidence="2">Uncharacterized protein</fullName>
    </submittedName>
</protein>
<name>A0A1L9SS12_9EURO</name>
<feature type="compositionally biased region" description="Polar residues" evidence="1">
    <location>
        <begin position="48"/>
        <end position="59"/>
    </location>
</feature>
<dbReference type="STRING" id="1073090.A0A1L9SS12"/>
<reference evidence="3" key="1">
    <citation type="journal article" date="2017" name="Genome Biol.">
        <title>Comparative genomics reveals high biological diversity and specific adaptations in the industrially and medically important fungal genus Aspergillus.</title>
        <authorList>
            <person name="de Vries R.P."/>
            <person name="Riley R."/>
            <person name="Wiebenga A."/>
            <person name="Aguilar-Osorio G."/>
            <person name="Amillis S."/>
            <person name="Uchima C.A."/>
            <person name="Anderluh G."/>
            <person name="Asadollahi M."/>
            <person name="Askin M."/>
            <person name="Barry K."/>
            <person name="Battaglia E."/>
            <person name="Bayram O."/>
            <person name="Benocci T."/>
            <person name="Braus-Stromeyer S.A."/>
            <person name="Caldana C."/>
            <person name="Canovas D."/>
            <person name="Cerqueira G.C."/>
            <person name="Chen F."/>
            <person name="Chen W."/>
            <person name="Choi C."/>
            <person name="Clum A."/>
            <person name="Dos Santos R.A."/>
            <person name="Damasio A.R."/>
            <person name="Diallinas G."/>
            <person name="Emri T."/>
            <person name="Fekete E."/>
            <person name="Flipphi M."/>
            <person name="Freyberg S."/>
            <person name="Gallo A."/>
            <person name="Gournas C."/>
            <person name="Habgood R."/>
            <person name="Hainaut M."/>
            <person name="Harispe M.L."/>
            <person name="Henrissat B."/>
            <person name="Hilden K.S."/>
            <person name="Hope R."/>
            <person name="Hossain A."/>
            <person name="Karabika E."/>
            <person name="Karaffa L."/>
            <person name="Karanyi Z."/>
            <person name="Krasevec N."/>
            <person name="Kuo A."/>
            <person name="Kusch H."/>
            <person name="LaButti K."/>
            <person name="Lagendijk E.L."/>
            <person name="Lapidus A."/>
            <person name="Levasseur A."/>
            <person name="Lindquist E."/>
            <person name="Lipzen A."/>
            <person name="Logrieco A.F."/>
            <person name="MacCabe A."/>
            <person name="Maekelae M.R."/>
            <person name="Malavazi I."/>
            <person name="Melin P."/>
            <person name="Meyer V."/>
            <person name="Mielnichuk N."/>
            <person name="Miskei M."/>
            <person name="Molnar A.P."/>
            <person name="Mule G."/>
            <person name="Ngan C.Y."/>
            <person name="Orejas M."/>
            <person name="Orosz E."/>
            <person name="Ouedraogo J.P."/>
            <person name="Overkamp K.M."/>
            <person name="Park H.-S."/>
            <person name="Perrone G."/>
            <person name="Piumi F."/>
            <person name="Punt P.J."/>
            <person name="Ram A.F."/>
            <person name="Ramon A."/>
            <person name="Rauscher S."/>
            <person name="Record E."/>
            <person name="Riano-Pachon D.M."/>
            <person name="Robert V."/>
            <person name="Roehrig J."/>
            <person name="Ruller R."/>
            <person name="Salamov A."/>
            <person name="Salih N.S."/>
            <person name="Samson R.A."/>
            <person name="Sandor E."/>
            <person name="Sanguinetti M."/>
            <person name="Schuetze T."/>
            <person name="Sepcic K."/>
            <person name="Shelest E."/>
            <person name="Sherlock G."/>
            <person name="Sophianopoulou V."/>
            <person name="Squina F.M."/>
            <person name="Sun H."/>
            <person name="Susca A."/>
            <person name="Todd R.B."/>
            <person name="Tsang A."/>
            <person name="Unkles S.E."/>
            <person name="van de Wiele N."/>
            <person name="van Rossen-Uffink D."/>
            <person name="Oliveira J.V."/>
            <person name="Vesth T.C."/>
            <person name="Visser J."/>
            <person name="Yu J.-H."/>
            <person name="Zhou M."/>
            <person name="Andersen M.R."/>
            <person name="Archer D.B."/>
            <person name="Baker S.E."/>
            <person name="Benoit I."/>
            <person name="Brakhage A.A."/>
            <person name="Braus G.H."/>
            <person name="Fischer R."/>
            <person name="Frisvad J.C."/>
            <person name="Goldman G.H."/>
            <person name="Houbraken J."/>
            <person name="Oakley B."/>
            <person name="Pocsi I."/>
            <person name="Scazzocchio C."/>
            <person name="Seiboth B."/>
            <person name="vanKuyk P.A."/>
            <person name="Wortman J."/>
            <person name="Dyer P.S."/>
            <person name="Grigoriev I.V."/>
        </authorList>
    </citation>
    <scope>NUCLEOTIDE SEQUENCE [LARGE SCALE GENOMIC DNA]</scope>
    <source>
        <strain evidence="3">CBS 506.65</strain>
    </source>
</reference>
<evidence type="ECO:0000256" key="1">
    <source>
        <dbReference type="SAM" id="MobiDB-lite"/>
    </source>
</evidence>
<organism evidence="2 3">
    <name type="scientific">Penicilliopsis zonata CBS 506.65</name>
    <dbReference type="NCBI Taxonomy" id="1073090"/>
    <lineage>
        <taxon>Eukaryota</taxon>
        <taxon>Fungi</taxon>
        <taxon>Dikarya</taxon>
        <taxon>Ascomycota</taxon>
        <taxon>Pezizomycotina</taxon>
        <taxon>Eurotiomycetes</taxon>
        <taxon>Eurotiomycetidae</taxon>
        <taxon>Eurotiales</taxon>
        <taxon>Aspergillaceae</taxon>
        <taxon>Penicilliopsis</taxon>
    </lineage>
</organism>
<dbReference type="VEuPathDB" id="FungiDB:ASPZODRAFT_156894"/>
<evidence type="ECO:0000313" key="2">
    <source>
        <dbReference type="EMBL" id="OJJ49861.1"/>
    </source>
</evidence>
<gene>
    <name evidence="2" type="ORF">ASPZODRAFT_156894</name>
</gene>
<feature type="compositionally biased region" description="Basic and acidic residues" evidence="1">
    <location>
        <begin position="62"/>
        <end position="78"/>
    </location>
</feature>